<organism evidence="1 2">
    <name type="scientific">Daedalea quercina L-15889</name>
    <dbReference type="NCBI Taxonomy" id="1314783"/>
    <lineage>
        <taxon>Eukaryota</taxon>
        <taxon>Fungi</taxon>
        <taxon>Dikarya</taxon>
        <taxon>Basidiomycota</taxon>
        <taxon>Agaricomycotina</taxon>
        <taxon>Agaricomycetes</taxon>
        <taxon>Polyporales</taxon>
        <taxon>Fomitopsis</taxon>
    </lineage>
</organism>
<reference evidence="1 2" key="1">
    <citation type="journal article" date="2016" name="Mol. Biol. Evol.">
        <title>Comparative Genomics of Early-Diverging Mushroom-Forming Fungi Provides Insights into the Origins of Lignocellulose Decay Capabilities.</title>
        <authorList>
            <person name="Nagy L.G."/>
            <person name="Riley R."/>
            <person name="Tritt A."/>
            <person name="Adam C."/>
            <person name="Daum C."/>
            <person name="Floudas D."/>
            <person name="Sun H."/>
            <person name="Yadav J.S."/>
            <person name="Pangilinan J."/>
            <person name="Larsson K.H."/>
            <person name="Matsuura K."/>
            <person name="Barry K."/>
            <person name="Labutti K."/>
            <person name="Kuo R."/>
            <person name="Ohm R.A."/>
            <person name="Bhattacharya S.S."/>
            <person name="Shirouzu T."/>
            <person name="Yoshinaga Y."/>
            <person name="Martin F.M."/>
            <person name="Grigoriev I.V."/>
            <person name="Hibbett D.S."/>
        </authorList>
    </citation>
    <scope>NUCLEOTIDE SEQUENCE [LARGE SCALE GENOMIC DNA]</scope>
    <source>
        <strain evidence="1 2">L-15889</strain>
    </source>
</reference>
<proteinExistence type="predicted"/>
<evidence type="ECO:0000313" key="2">
    <source>
        <dbReference type="Proteomes" id="UP000076727"/>
    </source>
</evidence>
<dbReference type="EMBL" id="KV429117">
    <property type="protein sequence ID" value="KZT64860.1"/>
    <property type="molecule type" value="Genomic_DNA"/>
</dbReference>
<protein>
    <submittedName>
        <fullName evidence="1">Uncharacterized protein</fullName>
    </submittedName>
</protein>
<dbReference type="AlphaFoldDB" id="A0A165LUC4"/>
<gene>
    <name evidence="1" type="ORF">DAEQUDRAFT_579469</name>
</gene>
<name>A0A165LUC4_9APHY</name>
<sequence length="83" mass="9589">MLSTLMLTIMYARLRGLHAPDRSAVGWRLKTLRREVKAAMCDEPTYLQMAIGAWEHSGQMIPCREHSSRMWPPTRTKTTSRSK</sequence>
<evidence type="ECO:0000313" key="1">
    <source>
        <dbReference type="EMBL" id="KZT64860.1"/>
    </source>
</evidence>
<accession>A0A165LUC4</accession>
<dbReference type="Proteomes" id="UP000076727">
    <property type="component" value="Unassembled WGS sequence"/>
</dbReference>
<keyword evidence="2" id="KW-1185">Reference proteome</keyword>